<name>A0A9W6UGF3_9ACTN</name>
<evidence type="ECO:0000256" key="3">
    <source>
        <dbReference type="ARBA" id="ARBA00023087"/>
    </source>
</evidence>
<proteinExistence type="predicted"/>
<protein>
    <recommendedName>
        <fullName evidence="5">Chaplin domain-containing protein</fullName>
    </recommendedName>
</protein>
<feature type="domain" description="Chaplin" evidence="5">
    <location>
        <begin position="36"/>
        <end position="76"/>
    </location>
</feature>
<dbReference type="PROSITE" id="PS51884">
    <property type="entry name" value="CHAPLIN"/>
    <property type="match status" value="1"/>
</dbReference>
<sequence>MLKKLLAVGAVTAASAGVLLMASPAHAVDDVFTSGNGSILGGNQIIADLDIPVNICGNAISVLGVSGAQCSHSGAFVID</sequence>
<evidence type="ECO:0000313" key="6">
    <source>
        <dbReference type="EMBL" id="GLU47356.1"/>
    </source>
</evidence>
<dbReference type="AlphaFoldDB" id="A0A9W6UGF3"/>
<organism evidence="6 7">
    <name type="scientific">Nocardiopsis ansamitocini</name>
    <dbReference type="NCBI Taxonomy" id="1670832"/>
    <lineage>
        <taxon>Bacteria</taxon>
        <taxon>Bacillati</taxon>
        <taxon>Actinomycetota</taxon>
        <taxon>Actinomycetes</taxon>
        <taxon>Streptosporangiales</taxon>
        <taxon>Nocardiopsidaceae</taxon>
        <taxon>Nocardiopsis</taxon>
    </lineage>
</organism>
<keyword evidence="4" id="KW-0732">Signal</keyword>
<dbReference type="RefSeq" id="WP_285758415.1">
    <property type="nucleotide sequence ID" value="NZ_BSQG01000002.1"/>
</dbReference>
<evidence type="ECO:0000256" key="1">
    <source>
        <dbReference type="ARBA" id="ARBA00022512"/>
    </source>
</evidence>
<evidence type="ECO:0000259" key="5">
    <source>
        <dbReference type="PROSITE" id="PS51884"/>
    </source>
</evidence>
<evidence type="ECO:0000256" key="4">
    <source>
        <dbReference type="SAM" id="SignalP"/>
    </source>
</evidence>
<evidence type="ECO:0000313" key="7">
    <source>
        <dbReference type="Proteomes" id="UP001165092"/>
    </source>
</evidence>
<keyword evidence="2" id="KW-0130">Cell adhesion</keyword>
<comment type="caution">
    <text evidence="6">The sequence shown here is derived from an EMBL/GenBank/DDBJ whole genome shotgun (WGS) entry which is preliminary data.</text>
</comment>
<feature type="signal peptide" evidence="4">
    <location>
        <begin position="1"/>
        <end position="27"/>
    </location>
</feature>
<keyword evidence="7" id="KW-1185">Reference proteome</keyword>
<dbReference type="Pfam" id="PF03777">
    <property type="entry name" value="ChpA-C"/>
    <property type="match status" value="1"/>
</dbReference>
<reference evidence="6" key="1">
    <citation type="submission" date="2023-02" db="EMBL/GenBank/DDBJ databases">
        <title>Nocardiopsis ansamitocini NBRC 112285.</title>
        <authorList>
            <person name="Ichikawa N."/>
            <person name="Sato H."/>
            <person name="Tonouchi N."/>
        </authorList>
    </citation>
    <scope>NUCLEOTIDE SEQUENCE</scope>
    <source>
        <strain evidence="6">NBRC 112285</strain>
    </source>
</reference>
<dbReference type="EMBL" id="BSQG01000002">
    <property type="protein sequence ID" value="GLU47356.1"/>
    <property type="molecule type" value="Genomic_DNA"/>
</dbReference>
<dbReference type="InterPro" id="IPR005528">
    <property type="entry name" value="ChpA-H"/>
</dbReference>
<keyword evidence="1" id="KW-0964">Secreted</keyword>
<feature type="chain" id="PRO_5040995214" description="Chaplin domain-containing protein" evidence="4">
    <location>
        <begin position="28"/>
        <end position="79"/>
    </location>
</feature>
<gene>
    <name evidence="6" type="ORF">Nans01_17070</name>
</gene>
<dbReference type="GO" id="GO:0007155">
    <property type="term" value="P:cell adhesion"/>
    <property type="evidence" value="ECO:0007669"/>
    <property type="project" value="UniProtKB-KW"/>
</dbReference>
<accession>A0A9W6UGF3</accession>
<keyword evidence="1" id="KW-0134">Cell wall</keyword>
<dbReference type="Proteomes" id="UP001165092">
    <property type="component" value="Unassembled WGS sequence"/>
</dbReference>
<keyword evidence="3" id="KW-0034">Amyloid</keyword>
<evidence type="ECO:0000256" key="2">
    <source>
        <dbReference type="ARBA" id="ARBA00022889"/>
    </source>
</evidence>